<dbReference type="Gene3D" id="3.40.50.150">
    <property type="entry name" value="Vaccinia Virus protein VP39"/>
    <property type="match status" value="1"/>
</dbReference>
<accession>A0A1G2LRM9</accession>
<name>A0A1G2LRM9_9BACT</name>
<protein>
    <recommendedName>
        <fullName evidence="1">Methyltransferase type 11 domain-containing protein</fullName>
    </recommendedName>
</protein>
<dbReference type="InterPro" id="IPR013216">
    <property type="entry name" value="Methyltransf_11"/>
</dbReference>
<evidence type="ECO:0000313" key="3">
    <source>
        <dbReference type="Proteomes" id="UP000177171"/>
    </source>
</evidence>
<dbReference type="AlphaFoldDB" id="A0A1G2LRM9"/>
<dbReference type="GO" id="GO:0008757">
    <property type="term" value="F:S-adenosylmethionine-dependent methyltransferase activity"/>
    <property type="evidence" value="ECO:0007669"/>
    <property type="project" value="InterPro"/>
</dbReference>
<reference evidence="2 3" key="1">
    <citation type="journal article" date="2016" name="Nat. Commun.">
        <title>Thousands of microbial genomes shed light on interconnected biogeochemical processes in an aquifer system.</title>
        <authorList>
            <person name="Anantharaman K."/>
            <person name="Brown C.T."/>
            <person name="Hug L.A."/>
            <person name="Sharon I."/>
            <person name="Castelle C.J."/>
            <person name="Probst A.J."/>
            <person name="Thomas B.C."/>
            <person name="Singh A."/>
            <person name="Wilkins M.J."/>
            <person name="Karaoz U."/>
            <person name="Brodie E.L."/>
            <person name="Williams K.H."/>
            <person name="Hubbard S.S."/>
            <person name="Banfield J.F."/>
        </authorList>
    </citation>
    <scope>NUCLEOTIDE SEQUENCE [LARGE SCALE GENOMIC DNA]</scope>
</reference>
<evidence type="ECO:0000259" key="1">
    <source>
        <dbReference type="Pfam" id="PF08241"/>
    </source>
</evidence>
<comment type="caution">
    <text evidence="2">The sequence shown here is derived from an EMBL/GenBank/DDBJ whole genome shotgun (WGS) entry which is preliminary data.</text>
</comment>
<dbReference type="InterPro" id="IPR029063">
    <property type="entry name" value="SAM-dependent_MTases_sf"/>
</dbReference>
<gene>
    <name evidence="2" type="ORF">A3G49_03595</name>
</gene>
<dbReference type="SUPFAM" id="SSF53335">
    <property type="entry name" value="S-adenosyl-L-methionine-dependent methyltransferases"/>
    <property type="match status" value="1"/>
</dbReference>
<dbReference type="PANTHER" id="PTHR43591">
    <property type="entry name" value="METHYLTRANSFERASE"/>
    <property type="match status" value="1"/>
</dbReference>
<dbReference type="CDD" id="cd02440">
    <property type="entry name" value="AdoMet_MTases"/>
    <property type="match status" value="1"/>
</dbReference>
<feature type="domain" description="Methyltransferase type 11" evidence="1">
    <location>
        <begin position="58"/>
        <end position="150"/>
    </location>
</feature>
<proteinExistence type="predicted"/>
<dbReference type="EMBL" id="MHQY01000010">
    <property type="protein sequence ID" value="OHA14298.1"/>
    <property type="molecule type" value="Genomic_DNA"/>
</dbReference>
<dbReference type="Pfam" id="PF08241">
    <property type="entry name" value="Methyltransf_11"/>
    <property type="match status" value="1"/>
</dbReference>
<dbReference type="Proteomes" id="UP000177171">
    <property type="component" value="Unassembled WGS sequence"/>
</dbReference>
<organism evidence="2 3">
    <name type="scientific">Candidatus Sungbacteria bacterium RIFCSPLOWO2_12_FULL_41_11</name>
    <dbReference type="NCBI Taxonomy" id="1802286"/>
    <lineage>
        <taxon>Bacteria</taxon>
        <taxon>Candidatus Sungiibacteriota</taxon>
    </lineage>
</organism>
<evidence type="ECO:0000313" key="2">
    <source>
        <dbReference type="EMBL" id="OHA14298.1"/>
    </source>
</evidence>
<sequence length="247" mass="27551">MMAIIDKRKNSEVEHGKNIADKAEIYWGWATKAGKKRADRRAKLIVSLGQLAFGKKVLELGCGTGIFTEKLSKTGATITALDISPDLLNLAKKRIIAENISFVLGDLENLEFADNSFDAIVGVSILHHVNLNTALKEIKRVLKNGGKVIFSEPNMLNPQIMIQKNIPFLRKLAGDTDYERAFFRWPLAKILKTNGFKNIAIKPFDWLHPFTPAPLTPSVEKIGNVLEKIPLIKEFSGSLLIYAENIK</sequence>
<dbReference type="PANTHER" id="PTHR43591:SF110">
    <property type="entry name" value="RHODANESE DOMAIN-CONTAINING PROTEIN"/>
    <property type="match status" value="1"/>
</dbReference>